<evidence type="ECO:0000259" key="2">
    <source>
        <dbReference type="Pfam" id="PF11926"/>
    </source>
</evidence>
<feature type="domain" description="DUF3444" evidence="2">
    <location>
        <begin position="533"/>
        <end position="719"/>
    </location>
</feature>
<dbReference type="InterPro" id="IPR024593">
    <property type="entry name" value="DUF3444"/>
</dbReference>
<evidence type="ECO:0000313" key="3">
    <source>
        <dbReference type="EMBL" id="KAJ8435421.1"/>
    </source>
</evidence>
<evidence type="ECO:0000313" key="4">
    <source>
        <dbReference type="Proteomes" id="UP001153076"/>
    </source>
</evidence>
<dbReference type="Pfam" id="PF11926">
    <property type="entry name" value="DUF3444"/>
    <property type="match status" value="2"/>
</dbReference>
<organism evidence="3 4">
    <name type="scientific">Carnegiea gigantea</name>
    <dbReference type="NCBI Taxonomy" id="171969"/>
    <lineage>
        <taxon>Eukaryota</taxon>
        <taxon>Viridiplantae</taxon>
        <taxon>Streptophyta</taxon>
        <taxon>Embryophyta</taxon>
        <taxon>Tracheophyta</taxon>
        <taxon>Spermatophyta</taxon>
        <taxon>Magnoliopsida</taxon>
        <taxon>eudicotyledons</taxon>
        <taxon>Gunneridae</taxon>
        <taxon>Pentapetalae</taxon>
        <taxon>Caryophyllales</taxon>
        <taxon>Cactineae</taxon>
        <taxon>Cactaceae</taxon>
        <taxon>Cactoideae</taxon>
        <taxon>Echinocereeae</taxon>
        <taxon>Carnegiea</taxon>
    </lineage>
</organism>
<dbReference type="OrthoDB" id="1911590at2759"/>
<evidence type="ECO:0000256" key="1">
    <source>
        <dbReference type="SAM" id="MobiDB-lite"/>
    </source>
</evidence>
<protein>
    <recommendedName>
        <fullName evidence="2">DUF3444 domain-containing protein</fullName>
    </recommendedName>
</protein>
<reference evidence="3" key="1">
    <citation type="submission" date="2022-04" db="EMBL/GenBank/DDBJ databases">
        <title>Carnegiea gigantea Genome sequencing and assembly v2.</title>
        <authorList>
            <person name="Copetti D."/>
            <person name="Sanderson M.J."/>
            <person name="Burquez A."/>
            <person name="Wojciechowski M.F."/>
        </authorList>
    </citation>
    <scope>NUCLEOTIDE SEQUENCE</scope>
    <source>
        <strain evidence="3">SGP5-SGP5p</strain>
        <tissue evidence="3">Aerial part</tissue>
    </source>
</reference>
<sequence>MHHKKQPLEVELSCPCLFTRTQDLYHFYLWQEIDGKMLQAMKTIDVVKRMISDHDYVGARSKLLELQRQFPSLHSVPQMISACDVLCAAELTLPDGENDWYWILQVGPAASLSQVIAQYDTLIALLEGIKGDVPGAMAALELVRDAFAVLSNRTRRLVFDSKRMTSWGVCEPVGSPTSSVEKEPDSSPLCQSAVSNSSDPHKVSGRLDSSENADDEAFHIVQLDKEVRSSSANSTSSILKSLPKKEVCNSDNAVVGTLGDDLALENLLPAPRSIQSQRIDGHFHDFNGTREPHVFVVDQIWAAYDEEYLPRRYARINDISRSPFGLDVTWLQPVPSNPHEGKWCEAGLPVVCGSFKHGAEESLVGHTLLSHLVSYTASPMCDQFEVYPKEHEIWAIYKDWNPFEWCDNPDSRKACTLQTIQIMEVCHEQEDVSHMIVAYLVKVDGFQNIYRRETDKDEEGCFKVPSRCMYRFSHRIPAYAFKGEEISGVAHGMFELDPLAINASYRKSSSYPNYQSHPLSLVPTPNSLKLEWSAEDFASGQVWAVYDGPDHMPRQYVVVKNVVSGIEVSVTLLEPHPIFDEEISWVEEKLPPGCGTFRIGSTITTLHMGKFSHLVDCEQSNKKSYYRIYPRKGEVWAMYANWSSRWKQPDFLRYHCRIVEIMSDFSEEFGLLTASLQEVPGYKTFFQRQLSNGFMLNRVVPRREMLSFAHRVEAFVVPGIEKYGIPGCSWHLEPDALPPLLAN</sequence>
<gene>
    <name evidence="3" type="ORF">Cgig2_001073</name>
</gene>
<feature type="compositionally biased region" description="Polar residues" evidence="1">
    <location>
        <begin position="188"/>
        <end position="198"/>
    </location>
</feature>
<dbReference type="Proteomes" id="UP001153076">
    <property type="component" value="Unassembled WGS sequence"/>
</dbReference>
<proteinExistence type="predicted"/>
<name>A0A9Q1QBJ5_9CARY</name>
<dbReference type="EMBL" id="JAKOGI010000414">
    <property type="protein sequence ID" value="KAJ8435421.1"/>
    <property type="molecule type" value="Genomic_DNA"/>
</dbReference>
<feature type="domain" description="DUF3444" evidence="2">
    <location>
        <begin position="280"/>
        <end position="485"/>
    </location>
</feature>
<dbReference type="InterPro" id="IPR036869">
    <property type="entry name" value="J_dom_sf"/>
</dbReference>
<comment type="caution">
    <text evidence="3">The sequence shown here is derived from an EMBL/GenBank/DDBJ whole genome shotgun (WGS) entry which is preliminary data.</text>
</comment>
<dbReference type="PANTHER" id="PTHR47374">
    <property type="entry name" value="ENDOSOME ANTIGEN-LIKE PROTEIN, PUTATIVE (DUF3444)-RELATED"/>
    <property type="match status" value="1"/>
</dbReference>
<feature type="region of interest" description="Disordered" evidence="1">
    <location>
        <begin position="170"/>
        <end position="211"/>
    </location>
</feature>
<accession>A0A9Q1QBJ5</accession>
<dbReference type="AlphaFoldDB" id="A0A9Q1QBJ5"/>
<keyword evidence="4" id="KW-1185">Reference proteome</keyword>
<dbReference type="PANTHER" id="PTHR47374:SF2">
    <property type="entry name" value="OS01G0927400 PROTEIN"/>
    <property type="match status" value="1"/>
</dbReference>
<dbReference type="SUPFAM" id="SSF46565">
    <property type="entry name" value="Chaperone J-domain"/>
    <property type="match status" value="1"/>
</dbReference>